<dbReference type="Proteomes" id="UP000294847">
    <property type="component" value="Chromosome 1"/>
</dbReference>
<dbReference type="SUPFAM" id="SSF81383">
    <property type="entry name" value="F-box domain"/>
    <property type="match status" value="1"/>
</dbReference>
<gene>
    <name evidence="2" type="ORF">PoMZ_09430</name>
</gene>
<dbReference type="Gene3D" id="1.20.1280.50">
    <property type="match status" value="1"/>
</dbReference>
<dbReference type="PROSITE" id="PS50181">
    <property type="entry name" value="FBOX"/>
    <property type="match status" value="1"/>
</dbReference>
<protein>
    <recommendedName>
        <fullName evidence="1">F-box domain-containing protein</fullName>
    </recommendedName>
</protein>
<dbReference type="InterPro" id="IPR036047">
    <property type="entry name" value="F-box-like_dom_sf"/>
</dbReference>
<dbReference type="Pfam" id="PF12937">
    <property type="entry name" value="F-box-like"/>
    <property type="match status" value="1"/>
</dbReference>
<evidence type="ECO:0000313" key="3">
    <source>
        <dbReference type="Proteomes" id="UP000294847"/>
    </source>
</evidence>
<dbReference type="AlphaFoldDB" id="A0A4P7MXA0"/>
<accession>A0A4P7MXA0</accession>
<sequence>MVVIDESWTRGNNENEHVFAITLATARLWPLGQADSRGLDEIVGALSKLSTDELCALKEAVDRKLSKKVDFLTLLPEDLCIAVLKWLGPEDFWSCLQVSRRWRDLLLDADCMRIICRDLHPGLLEMAVAQGAKGAKEATCLTILDAQRRSFKEATLYSLFWSKGGAATIFFQKPWLSNNTDGPNQRMCLFLGGNGKLGSCPRDEWWLPEGPEMNRCYFGDSLYSSGRLVCQPYWDPSSSTGPLEWFLVVDDFPARARRVLRVPQIYGDLSQRVRLLCVGDSLAVARDLTHRRLAIWSLSEDDAFSLARLPRRIDQAVTAGDVVIGTYRVGDEDDDQDNRNENDGLNGMTMWRWTRDNGGRVAEWTLAEPANFAAELMGLRLNCLRHAHSILIHPGDKSIVYLFVASLLPARSTIDGPDPEPVTMAVFEVTDKQISGRWKIKLHASWLDEQSDHDNFGFKPADRHGSYSTATRQQDGPKRGTVCHEKVVFNIYTKKLTLIASVVPLHSSTMYGKTLLWEGKYITWQEPSNRRYFDRVLPLVVTAAFASEKLPRLPPRPLNYVPYRRFPVRHGCEVCNTPATPGEGASEVQEAGVDHEDKSVGTKPCADLEKHTSLHQVLIDMTPRLVLPENSAIHPCNYLELCTTSRYLTETYHSMEACHLDSAMFCGEGQDSFDEFPMPLGGLGRYPIAIRRALNQGHQQPSPEILTRFPLMWTDGRYMVLLSWLGYMVWEFRRPRMESS</sequence>
<organism evidence="2 3">
    <name type="scientific">Pyricularia oryzae</name>
    <name type="common">Rice blast fungus</name>
    <name type="synonym">Magnaporthe oryzae</name>
    <dbReference type="NCBI Taxonomy" id="318829"/>
    <lineage>
        <taxon>Eukaryota</taxon>
        <taxon>Fungi</taxon>
        <taxon>Dikarya</taxon>
        <taxon>Ascomycota</taxon>
        <taxon>Pezizomycotina</taxon>
        <taxon>Sordariomycetes</taxon>
        <taxon>Sordariomycetidae</taxon>
        <taxon>Magnaporthales</taxon>
        <taxon>Pyriculariaceae</taxon>
        <taxon>Pyricularia</taxon>
    </lineage>
</organism>
<reference evidence="2 3" key="1">
    <citation type="journal article" date="2019" name="Mol. Biol. Evol.">
        <title>Blast fungal genomes show frequent chromosomal changes, gene gains and losses, and effector gene turnover.</title>
        <authorList>
            <person name="Gomez Luciano L.B."/>
            <person name="Jason Tsai I."/>
            <person name="Chuma I."/>
            <person name="Tosa Y."/>
            <person name="Chen Y.H."/>
            <person name="Li J.Y."/>
            <person name="Li M.Y."/>
            <person name="Jade Lu M.Y."/>
            <person name="Nakayashiki H."/>
            <person name="Li W.H."/>
        </authorList>
    </citation>
    <scope>NUCLEOTIDE SEQUENCE [LARGE SCALE GENOMIC DNA]</scope>
    <source>
        <strain evidence="2">MZ5-1-6</strain>
    </source>
</reference>
<proteinExistence type="predicted"/>
<evidence type="ECO:0000259" key="1">
    <source>
        <dbReference type="PROSITE" id="PS50181"/>
    </source>
</evidence>
<dbReference type="EMBL" id="CP034204">
    <property type="protein sequence ID" value="QBZ53742.1"/>
    <property type="molecule type" value="Genomic_DNA"/>
</dbReference>
<evidence type="ECO:0000313" key="2">
    <source>
        <dbReference type="EMBL" id="QBZ53742.1"/>
    </source>
</evidence>
<name>A0A4P7MXA0_PYROR</name>
<feature type="domain" description="F-box" evidence="1">
    <location>
        <begin position="69"/>
        <end position="115"/>
    </location>
</feature>
<dbReference type="InterPro" id="IPR001810">
    <property type="entry name" value="F-box_dom"/>
</dbReference>